<keyword evidence="6" id="KW-1133">Transmembrane helix</keyword>
<evidence type="ECO:0000256" key="1">
    <source>
        <dbReference type="ARBA" id="ARBA00004370"/>
    </source>
</evidence>
<evidence type="ECO:0000256" key="8">
    <source>
        <dbReference type="ARBA" id="ARBA00023004"/>
    </source>
</evidence>
<proteinExistence type="inferred from homology"/>
<evidence type="ECO:0000313" key="12">
    <source>
        <dbReference type="EMBL" id="WVZ54204.1"/>
    </source>
</evidence>
<protein>
    <recommendedName>
        <fullName evidence="14">Cytochrome P450</fullName>
    </recommendedName>
</protein>
<dbReference type="GO" id="GO:0005506">
    <property type="term" value="F:iron ion binding"/>
    <property type="evidence" value="ECO:0007669"/>
    <property type="project" value="InterPro"/>
</dbReference>
<dbReference type="PROSITE" id="PS00086">
    <property type="entry name" value="CYTOCHROME_P450"/>
    <property type="match status" value="1"/>
</dbReference>
<keyword evidence="5 11" id="KW-0479">Metal-binding</keyword>
<dbReference type="EMBL" id="CP144745">
    <property type="protein sequence ID" value="WVZ54204.1"/>
    <property type="molecule type" value="Genomic_DNA"/>
</dbReference>
<evidence type="ECO:0000256" key="6">
    <source>
        <dbReference type="ARBA" id="ARBA00022989"/>
    </source>
</evidence>
<evidence type="ECO:0008006" key="14">
    <source>
        <dbReference type="Google" id="ProtNLM"/>
    </source>
</evidence>
<name>A0AAQ3PRA7_PASNO</name>
<feature type="binding site" description="axial binding residue" evidence="11">
    <location>
        <position position="464"/>
    </location>
    <ligand>
        <name>heme</name>
        <dbReference type="ChEBI" id="CHEBI:30413"/>
    </ligand>
    <ligandPart>
        <name>Fe</name>
        <dbReference type="ChEBI" id="CHEBI:18248"/>
    </ligandPart>
</feature>
<keyword evidence="3 11" id="KW-0349">Heme</keyword>
<dbReference type="InterPro" id="IPR002401">
    <property type="entry name" value="Cyt_P450_E_grp-I"/>
</dbReference>
<dbReference type="PRINTS" id="PR00385">
    <property type="entry name" value="P450"/>
</dbReference>
<reference evidence="12 13" key="1">
    <citation type="submission" date="2024-02" db="EMBL/GenBank/DDBJ databases">
        <title>High-quality chromosome-scale genome assembly of Pensacola bahiagrass (Paspalum notatum Flugge var. saurae).</title>
        <authorList>
            <person name="Vega J.M."/>
            <person name="Podio M."/>
            <person name="Orjuela J."/>
            <person name="Siena L.A."/>
            <person name="Pessino S.C."/>
            <person name="Combes M.C."/>
            <person name="Mariac C."/>
            <person name="Albertini E."/>
            <person name="Pupilli F."/>
            <person name="Ortiz J.P.A."/>
            <person name="Leblanc O."/>
        </authorList>
    </citation>
    <scope>NUCLEOTIDE SEQUENCE [LARGE SCALE GENOMIC DNA]</scope>
    <source>
        <strain evidence="12">R1</strain>
        <tissue evidence="12">Leaf</tissue>
    </source>
</reference>
<evidence type="ECO:0000256" key="11">
    <source>
        <dbReference type="PIRSR" id="PIRSR602401-1"/>
    </source>
</evidence>
<gene>
    <name evidence="12" type="ORF">U9M48_005041</name>
</gene>
<dbReference type="Gene3D" id="1.10.630.10">
    <property type="entry name" value="Cytochrome P450"/>
    <property type="match status" value="2"/>
</dbReference>
<dbReference type="InterPro" id="IPR036396">
    <property type="entry name" value="Cyt_P450_sf"/>
</dbReference>
<dbReference type="PANTHER" id="PTHR24282:SF100">
    <property type="entry name" value="OS06G0191800 PROTEIN"/>
    <property type="match status" value="1"/>
</dbReference>
<dbReference type="PANTHER" id="PTHR24282">
    <property type="entry name" value="CYTOCHROME P450 FAMILY MEMBER"/>
    <property type="match status" value="1"/>
</dbReference>
<evidence type="ECO:0000256" key="3">
    <source>
        <dbReference type="ARBA" id="ARBA00022617"/>
    </source>
</evidence>
<keyword evidence="7" id="KW-0560">Oxidoreductase</keyword>
<keyword evidence="4" id="KW-0812">Transmembrane</keyword>
<dbReference type="Pfam" id="PF00067">
    <property type="entry name" value="p450"/>
    <property type="match status" value="2"/>
</dbReference>
<keyword evidence="8 11" id="KW-0408">Iron</keyword>
<dbReference type="InterPro" id="IPR050665">
    <property type="entry name" value="Cytochrome_P450_Monooxygen"/>
</dbReference>
<comment type="subcellular location">
    <subcellularLocation>
        <location evidence="1">Membrane</location>
    </subcellularLocation>
</comment>
<keyword evidence="10" id="KW-0472">Membrane</keyword>
<dbReference type="GO" id="GO:0004497">
    <property type="term" value="F:monooxygenase activity"/>
    <property type="evidence" value="ECO:0007669"/>
    <property type="project" value="UniProtKB-KW"/>
</dbReference>
<dbReference type="SUPFAM" id="SSF48264">
    <property type="entry name" value="Cytochrome P450"/>
    <property type="match status" value="2"/>
</dbReference>
<dbReference type="Proteomes" id="UP001341281">
    <property type="component" value="Chromosome 01"/>
</dbReference>
<dbReference type="AlphaFoldDB" id="A0AAQ3PRA7"/>
<dbReference type="InterPro" id="IPR001128">
    <property type="entry name" value="Cyt_P450"/>
</dbReference>
<evidence type="ECO:0000256" key="7">
    <source>
        <dbReference type="ARBA" id="ARBA00023002"/>
    </source>
</evidence>
<evidence type="ECO:0000256" key="9">
    <source>
        <dbReference type="ARBA" id="ARBA00023033"/>
    </source>
</evidence>
<organism evidence="12 13">
    <name type="scientific">Paspalum notatum var. saurae</name>
    <dbReference type="NCBI Taxonomy" id="547442"/>
    <lineage>
        <taxon>Eukaryota</taxon>
        <taxon>Viridiplantae</taxon>
        <taxon>Streptophyta</taxon>
        <taxon>Embryophyta</taxon>
        <taxon>Tracheophyta</taxon>
        <taxon>Spermatophyta</taxon>
        <taxon>Magnoliopsida</taxon>
        <taxon>Liliopsida</taxon>
        <taxon>Poales</taxon>
        <taxon>Poaceae</taxon>
        <taxon>PACMAD clade</taxon>
        <taxon>Panicoideae</taxon>
        <taxon>Andropogonodae</taxon>
        <taxon>Paspaleae</taxon>
        <taxon>Paspalinae</taxon>
        <taxon>Paspalum</taxon>
    </lineage>
</organism>
<evidence type="ECO:0000313" key="13">
    <source>
        <dbReference type="Proteomes" id="UP001341281"/>
    </source>
</evidence>
<sequence length="714" mass="77159">MAGNMDMVVVVSAAVAVILVPLLWAVLVRLVWRPHAVTRAFARQGVRGPAATLDRSSHDIVPLLMPHLHAWTSRYGMVFLWWRGSTPVLSLGRYDMVRRVLSSDKASGHFVKPVMTPALTAIMGAGLIMVEGDDWARHRCVVAPAFAVDKDDGGGHGGVRGEVVQAWAEEVAAAAGGEGAVVEVGRCFRELTADVISRTAFGSSYRRGKEVFLAQRELLLVAMAAMDGVRVPGAQYVPTRANVRRWQLERKVRATLRGIVDERLAAAAAAARESSQSPVEMGYGTDLLGLMLKANAAGQSQRRAVMLRMDEIIDECKTFFFAGHETTAHLLTWSMFLLGTHPDWQRRLRDEVLRECAGPGGDALRLSKLEVVTMVLYETLRLYGPISSIERQATADVELCGVKVPRGTVLSLPFAMLHHDEEAWGADAGEFNPLRFREDGAGGRAAAANLGALMLAFSAGPRSCVGQDMAMLEAKATLALILRRFTFEVAPGYVHAPAEFLAPQNLHGDTLQNKLKLVTMVLYETLRLYGPICSIERQATADVELCGGVKLPKGTVLSLPFAMLHRDEDAWGADAGEFNPLRFREDGAGTGRAAAAAHLSKLMLAFSAGPRSFVGQDMAMLEAKATLALILRRFTFEVAPGYVHAPAGFLAPQTSIQYACDRLGAVRGIDHVTSCALFLTGACCAVLGSSDFYLYLVDFVSTTSVAEYGGCAMP</sequence>
<dbReference type="GO" id="GO:0006629">
    <property type="term" value="P:lipid metabolic process"/>
    <property type="evidence" value="ECO:0007669"/>
    <property type="project" value="UniProtKB-ARBA"/>
</dbReference>
<comment type="similarity">
    <text evidence="2">Belongs to the cytochrome P450 family.</text>
</comment>
<dbReference type="GO" id="GO:0016705">
    <property type="term" value="F:oxidoreductase activity, acting on paired donors, with incorporation or reduction of molecular oxygen"/>
    <property type="evidence" value="ECO:0007669"/>
    <property type="project" value="InterPro"/>
</dbReference>
<keyword evidence="13" id="KW-1185">Reference proteome</keyword>
<accession>A0AAQ3PRA7</accession>
<dbReference type="GO" id="GO:0020037">
    <property type="term" value="F:heme binding"/>
    <property type="evidence" value="ECO:0007669"/>
    <property type="project" value="InterPro"/>
</dbReference>
<dbReference type="PRINTS" id="PR00463">
    <property type="entry name" value="EP450I"/>
</dbReference>
<evidence type="ECO:0000256" key="5">
    <source>
        <dbReference type="ARBA" id="ARBA00022723"/>
    </source>
</evidence>
<comment type="cofactor">
    <cofactor evidence="11">
        <name>heme</name>
        <dbReference type="ChEBI" id="CHEBI:30413"/>
    </cofactor>
</comment>
<dbReference type="GO" id="GO:0016020">
    <property type="term" value="C:membrane"/>
    <property type="evidence" value="ECO:0007669"/>
    <property type="project" value="UniProtKB-SubCell"/>
</dbReference>
<keyword evidence="9" id="KW-0503">Monooxygenase</keyword>
<evidence type="ECO:0000256" key="4">
    <source>
        <dbReference type="ARBA" id="ARBA00022692"/>
    </source>
</evidence>
<evidence type="ECO:0000256" key="10">
    <source>
        <dbReference type="ARBA" id="ARBA00023136"/>
    </source>
</evidence>
<evidence type="ECO:0000256" key="2">
    <source>
        <dbReference type="ARBA" id="ARBA00010617"/>
    </source>
</evidence>
<dbReference type="InterPro" id="IPR017972">
    <property type="entry name" value="Cyt_P450_CS"/>
</dbReference>